<keyword evidence="3" id="KW-1133">Transmembrane helix</keyword>
<comment type="similarity">
    <text evidence="5">Belongs to the 4-toluene sulfonate uptake permease (TSUP) (TC 2.A.102) family.</text>
</comment>
<dbReference type="RefSeq" id="WP_151011711.1">
    <property type="nucleotide sequence ID" value="NZ_WAAR01000016.1"/>
</dbReference>
<comment type="subcellular location">
    <subcellularLocation>
        <location evidence="5">Cell membrane</location>
        <topology evidence="5">Multi-pass membrane protein</topology>
    </subcellularLocation>
    <subcellularLocation>
        <location evidence="1">Membrane</location>
        <topology evidence="1">Multi-pass membrane protein</topology>
    </subcellularLocation>
</comment>
<evidence type="ECO:0000256" key="3">
    <source>
        <dbReference type="ARBA" id="ARBA00022989"/>
    </source>
</evidence>
<gene>
    <name evidence="7" type="ORF">F6X54_05625</name>
</gene>
<proteinExistence type="inferred from homology"/>
<keyword evidence="2" id="KW-0812">Transmembrane</keyword>
<organism evidence="7 8">
    <name type="scientific">Micromonospora aurantiaca</name>
    <name type="common">nom. illeg.</name>
    <dbReference type="NCBI Taxonomy" id="47850"/>
    <lineage>
        <taxon>Bacteria</taxon>
        <taxon>Bacillati</taxon>
        <taxon>Actinomycetota</taxon>
        <taxon>Actinomycetes</taxon>
        <taxon>Micromonosporales</taxon>
        <taxon>Micromonosporaceae</taxon>
        <taxon>Micromonospora</taxon>
    </lineage>
</organism>
<feature type="region of interest" description="Disordered" evidence="6">
    <location>
        <begin position="143"/>
        <end position="183"/>
    </location>
</feature>
<evidence type="ECO:0000256" key="1">
    <source>
        <dbReference type="ARBA" id="ARBA00004141"/>
    </source>
</evidence>
<evidence type="ECO:0000256" key="5">
    <source>
        <dbReference type="RuleBase" id="RU363041"/>
    </source>
</evidence>
<dbReference type="InterPro" id="IPR002781">
    <property type="entry name" value="TM_pro_TauE-like"/>
</dbReference>
<keyword evidence="8" id="KW-1185">Reference proteome</keyword>
<keyword evidence="5" id="KW-1003">Cell membrane</keyword>
<accession>A0ABQ6UN83</accession>
<sequence>MASGGNFLLAPLYLLILRLPIKWALATSLAVSAALALPGTVTHWALGRVDRRVVATYTVMAVPAAYLRARLAIRSNPAGSPACTGLPPPGSRQGYFSSAADDSCHMPPAADDYARITLSDRSRNGRAQGPVVGSRWIYQSGPAPVLAERAPHRGERSDGPAERAGRGRGCRDGGCPLRDWGIL</sequence>
<comment type="caution">
    <text evidence="7">The sequence shown here is derived from an EMBL/GenBank/DDBJ whole genome shotgun (WGS) entry which is preliminary data.</text>
</comment>
<evidence type="ECO:0000256" key="6">
    <source>
        <dbReference type="SAM" id="MobiDB-lite"/>
    </source>
</evidence>
<name>A0ABQ6UN83_9ACTN</name>
<dbReference type="EMBL" id="WAAR01000016">
    <property type="protein sequence ID" value="KAB1117960.1"/>
    <property type="molecule type" value="Genomic_DNA"/>
</dbReference>
<keyword evidence="4" id="KW-0472">Membrane</keyword>
<protein>
    <recommendedName>
        <fullName evidence="5">Probable membrane transporter protein</fullName>
    </recommendedName>
</protein>
<evidence type="ECO:0000256" key="2">
    <source>
        <dbReference type="ARBA" id="ARBA00022692"/>
    </source>
</evidence>
<evidence type="ECO:0000313" key="7">
    <source>
        <dbReference type="EMBL" id="KAB1117960.1"/>
    </source>
</evidence>
<dbReference type="Proteomes" id="UP000471364">
    <property type="component" value="Unassembled WGS sequence"/>
</dbReference>
<evidence type="ECO:0000313" key="8">
    <source>
        <dbReference type="Proteomes" id="UP000471364"/>
    </source>
</evidence>
<reference evidence="7 8" key="1">
    <citation type="submission" date="2019-09" db="EMBL/GenBank/DDBJ databases">
        <title>High taxonomic diversity of Micromonospora strains isolated from Medicago sativa nodules in different geographical locations.</title>
        <authorList>
            <person name="Martinez-Hidalgo P."/>
            <person name="Flores-Felix J.D."/>
            <person name="Velazquez E."/>
            <person name="Brau L."/>
            <person name="Trujillo M.E."/>
            <person name="Martinez-Molina E."/>
        </authorList>
    </citation>
    <scope>NUCLEOTIDE SEQUENCE [LARGE SCALE GENOMIC DNA]</scope>
    <source>
        <strain evidence="7 8">ALFB5</strain>
    </source>
</reference>
<dbReference type="Pfam" id="PF01925">
    <property type="entry name" value="TauE"/>
    <property type="match status" value="1"/>
</dbReference>
<evidence type="ECO:0000256" key="4">
    <source>
        <dbReference type="ARBA" id="ARBA00023136"/>
    </source>
</evidence>
<feature type="compositionally biased region" description="Basic and acidic residues" evidence="6">
    <location>
        <begin position="149"/>
        <end position="171"/>
    </location>
</feature>